<evidence type="ECO:0000256" key="4">
    <source>
        <dbReference type="ARBA" id="ARBA00023136"/>
    </source>
</evidence>
<dbReference type="Gene3D" id="1.10.8.10">
    <property type="entry name" value="DNA helicase RuvA subunit, C-terminal domain"/>
    <property type="match status" value="1"/>
</dbReference>
<dbReference type="PANTHER" id="PTHR43066">
    <property type="entry name" value="RHOMBOID-RELATED PROTEIN"/>
    <property type="match status" value="1"/>
</dbReference>
<dbReference type="AlphaFoldDB" id="A0A507FFT3"/>
<comment type="subcellular location">
    <subcellularLocation>
        <location evidence="1">Membrane</location>
        <topology evidence="1">Multi-pass membrane protein</topology>
    </subcellularLocation>
</comment>
<feature type="transmembrane region" description="Helical" evidence="6">
    <location>
        <begin position="105"/>
        <end position="123"/>
    </location>
</feature>
<organism evidence="8 9">
    <name type="scientific">Chytriomyces confervae</name>
    <dbReference type="NCBI Taxonomy" id="246404"/>
    <lineage>
        <taxon>Eukaryota</taxon>
        <taxon>Fungi</taxon>
        <taxon>Fungi incertae sedis</taxon>
        <taxon>Chytridiomycota</taxon>
        <taxon>Chytridiomycota incertae sedis</taxon>
        <taxon>Chytridiomycetes</taxon>
        <taxon>Chytridiales</taxon>
        <taxon>Chytriomycetaceae</taxon>
        <taxon>Chytriomyces</taxon>
    </lineage>
</organism>
<gene>
    <name evidence="8" type="ORF">CcCBS67573_g03724</name>
</gene>
<evidence type="ECO:0000256" key="2">
    <source>
        <dbReference type="ARBA" id="ARBA00022692"/>
    </source>
</evidence>
<evidence type="ECO:0000256" key="5">
    <source>
        <dbReference type="SAM" id="MobiDB-lite"/>
    </source>
</evidence>
<dbReference type="PANTHER" id="PTHR43066:SF21">
    <property type="entry name" value="UBIQUITIN-ASSOCIATED DOMAIN-CONTAINING PROTEIN 2"/>
    <property type="match status" value="1"/>
</dbReference>
<dbReference type="GO" id="GO:0016020">
    <property type="term" value="C:membrane"/>
    <property type="evidence" value="ECO:0007669"/>
    <property type="project" value="UniProtKB-SubCell"/>
</dbReference>
<comment type="caution">
    <text evidence="8">The sequence shown here is derived from an EMBL/GenBank/DDBJ whole genome shotgun (WGS) entry which is preliminary data.</text>
</comment>
<feature type="transmembrane region" description="Helical" evidence="6">
    <location>
        <begin position="42"/>
        <end position="65"/>
    </location>
</feature>
<evidence type="ECO:0000256" key="1">
    <source>
        <dbReference type="ARBA" id="ARBA00004141"/>
    </source>
</evidence>
<dbReference type="SMART" id="SM00165">
    <property type="entry name" value="UBA"/>
    <property type="match status" value="1"/>
</dbReference>
<sequence>MLSSGPSGFYNAPVSKAVFIVSGVSSLAMSILAVHRRGVFGTLWYLVAFSTSSEVLFSSLVMYSLRLLERQFGSIKFASMLLVTSILSLATSLGIHWLFGFRSASGPYGMLFATLLVYAYQVPVTVRIRILGFGISDKIVLYLLASQLLWAQFPRSVTPMIAGLAAGILYRSDDLPFKTFRIPTPIARFCERVFTPILGSRGPVLSSSSQQQLRQQRNAQFDPSQQQPGHQQQHAGVAAPEYTSEQQEAHVVISEESVASLVAMGFARDQVVDALRRSGGSVERAAAVLCG</sequence>
<evidence type="ECO:0000313" key="9">
    <source>
        <dbReference type="Proteomes" id="UP000320333"/>
    </source>
</evidence>
<dbReference type="EMBL" id="QEAP01000099">
    <property type="protein sequence ID" value="TPX75002.1"/>
    <property type="molecule type" value="Genomic_DNA"/>
</dbReference>
<dbReference type="OrthoDB" id="272778at2759"/>
<accession>A0A507FFT3</accession>
<keyword evidence="4 6" id="KW-0472">Membrane</keyword>
<dbReference type="InterPro" id="IPR035952">
    <property type="entry name" value="Rhomboid-like_sf"/>
</dbReference>
<dbReference type="InterPro" id="IPR009060">
    <property type="entry name" value="UBA-like_sf"/>
</dbReference>
<dbReference type="InterPro" id="IPR015940">
    <property type="entry name" value="UBA"/>
</dbReference>
<dbReference type="Pfam" id="PF00627">
    <property type="entry name" value="UBA"/>
    <property type="match status" value="1"/>
</dbReference>
<evidence type="ECO:0000313" key="8">
    <source>
        <dbReference type="EMBL" id="TPX75002.1"/>
    </source>
</evidence>
<dbReference type="GO" id="GO:0004252">
    <property type="term" value="F:serine-type endopeptidase activity"/>
    <property type="evidence" value="ECO:0007669"/>
    <property type="project" value="TreeGrafter"/>
</dbReference>
<feature type="domain" description="UBA" evidence="7">
    <location>
        <begin position="252"/>
        <end position="291"/>
    </location>
</feature>
<dbReference type="STRING" id="246404.A0A507FFT3"/>
<name>A0A507FFT3_9FUNG</name>
<dbReference type="Proteomes" id="UP000320333">
    <property type="component" value="Unassembled WGS sequence"/>
</dbReference>
<keyword evidence="9" id="KW-1185">Reference proteome</keyword>
<feature type="transmembrane region" description="Helical" evidence="6">
    <location>
        <begin position="17"/>
        <end position="36"/>
    </location>
</feature>
<evidence type="ECO:0000256" key="6">
    <source>
        <dbReference type="SAM" id="Phobius"/>
    </source>
</evidence>
<dbReference type="SUPFAM" id="SSF46934">
    <property type="entry name" value="UBA-like"/>
    <property type="match status" value="1"/>
</dbReference>
<dbReference type="PROSITE" id="PS50030">
    <property type="entry name" value="UBA"/>
    <property type="match status" value="1"/>
</dbReference>
<evidence type="ECO:0000259" key="7">
    <source>
        <dbReference type="PROSITE" id="PS50030"/>
    </source>
</evidence>
<protein>
    <recommendedName>
        <fullName evidence="7">UBA domain-containing protein</fullName>
    </recommendedName>
</protein>
<feature type="region of interest" description="Disordered" evidence="5">
    <location>
        <begin position="212"/>
        <end position="241"/>
    </location>
</feature>
<reference evidence="8 9" key="1">
    <citation type="journal article" date="2019" name="Sci. Rep.">
        <title>Comparative genomics of chytrid fungi reveal insights into the obligate biotrophic and pathogenic lifestyle of Synchytrium endobioticum.</title>
        <authorList>
            <person name="van de Vossenberg B.T.L.H."/>
            <person name="Warris S."/>
            <person name="Nguyen H.D.T."/>
            <person name="van Gent-Pelzer M.P.E."/>
            <person name="Joly D.L."/>
            <person name="van de Geest H.C."/>
            <person name="Bonants P.J.M."/>
            <person name="Smith D.S."/>
            <person name="Levesque C.A."/>
            <person name="van der Lee T.A.J."/>
        </authorList>
    </citation>
    <scope>NUCLEOTIDE SEQUENCE [LARGE SCALE GENOMIC DNA]</scope>
    <source>
        <strain evidence="8 9">CBS 675.73</strain>
    </source>
</reference>
<dbReference type="SUPFAM" id="SSF144091">
    <property type="entry name" value="Rhomboid-like"/>
    <property type="match status" value="1"/>
</dbReference>
<keyword evidence="3 6" id="KW-1133">Transmembrane helix</keyword>
<evidence type="ECO:0000256" key="3">
    <source>
        <dbReference type="ARBA" id="ARBA00022989"/>
    </source>
</evidence>
<proteinExistence type="predicted"/>
<keyword evidence="2 6" id="KW-0812">Transmembrane</keyword>
<feature type="compositionally biased region" description="Low complexity" evidence="5">
    <location>
        <begin position="225"/>
        <end position="240"/>
    </location>
</feature>
<feature type="transmembrane region" description="Helical" evidence="6">
    <location>
        <begin position="77"/>
        <end position="99"/>
    </location>
</feature>